<reference evidence="2 3" key="1">
    <citation type="submission" date="2020-02" db="EMBL/GenBank/DDBJ databases">
        <title>Paenibacillus sp. nov., isolated from rhizosphere soil of tomato.</title>
        <authorList>
            <person name="Weon H.-Y."/>
            <person name="Lee S.A."/>
        </authorList>
    </citation>
    <scope>NUCLEOTIDE SEQUENCE [LARGE SCALE GENOMIC DNA]</scope>
    <source>
        <strain evidence="2 3">14171R-81</strain>
    </source>
</reference>
<evidence type="ECO:0000313" key="2">
    <source>
        <dbReference type="EMBL" id="QHW32587.1"/>
    </source>
</evidence>
<accession>A0A6C0P292</accession>
<dbReference type="InterPro" id="IPR000836">
    <property type="entry name" value="PRTase_dom"/>
</dbReference>
<proteinExistence type="inferred from homology"/>
<dbReference type="InterPro" id="IPR029057">
    <property type="entry name" value="PRTase-like"/>
</dbReference>
<protein>
    <submittedName>
        <fullName evidence="2">ComF family protein</fullName>
    </submittedName>
</protein>
<comment type="similarity">
    <text evidence="1">Belongs to the ComF/GntX family.</text>
</comment>
<dbReference type="PANTHER" id="PTHR47505:SF1">
    <property type="entry name" value="DNA UTILIZATION PROTEIN YHGH"/>
    <property type="match status" value="1"/>
</dbReference>
<dbReference type="AlphaFoldDB" id="A0A6C0P292"/>
<dbReference type="PANTHER" id="PTHR47505">
    <property type="entry name" value="DNA UTILIZATION PROTEIN YHGH"/>
    <property type="match status" value="1"/>
</dbReference>
<sequence length="278" mass="31157">MAADGIWQTIRHIIPSFTALLAKRARGCLICGNRCDSKQPGQFGALCESCYRAIPWITRVYCPVCGRPERCPDCVRRRQAAFIANRSAVHYDAAIREWLALYKYRGHQALEPLLGDMLIIAFRGLKAQLSRHNHNSVPQYFEAVVPVPVSESRLLERGFNQAERLAARLAASEELPLWDVLRRTRHSDKQSLKTRGARLRDTLHLFAADVAEMTHLLQSMIQQRPSTVAPVSCRLFLVDDIYTTGSTANACAETLLIAMKQAAPAVPIEIYCVTLARS</sequence>
<dbReference type="RefSeq" id="WP_162642442.1">
    <property type="nucleotide sequence ID" value="NZ_CP048286.1"/>
</dbReference>
<dbReference type="InterPro" id="IPR051910">
    <property type="entry name" value="ComF/GntX_DNA_util-trans"/>
</dbReference>
<dbReference type="Gene3D" id="3.40.50.2020">
    <property type="match status" value="1"/>
</dbReference>
<dbReference type="EMBL" id="CP048286">
    <property type="protein sequence ID" value="QHW32587.1"/>
    <property type="molecule type" value="Genomic_DNA"/>
</dbReference>
<dbReference type="Proteomes" id="UP000479114">
    <property type="component" value="Chromosome"/>
</dbReference>
<dbReference type="SUPFAM" id="SSF53271">
    <property type="entry name" value="PRTase-like"/>
    <property type="match status" value="1"/>
</dbReference>
<dbReference type="KEGG" id="prz:GZH47_18385"/>
<dbReference type="CDD" id="cd06223">
    <property type="entry name" value="PRTases_typeI"/>
    <property type="match status" value="1"/>
</dbReference>
<gene>
    <name evidence="2" type="ORF">GZH47_18385</name>
</gene>
<evidence type="ECO:0000313" key="3">
    <source>
        <dbReference type="Proteomes" id="UP000479114"/>
    </source>
</evidence>
<name>A0A6C0P292_9BACL</name>
<keyword evidence="3" id="KW-1185">Reference proteome</keyword>
<evidence type="ECO:0000256" key="1">
    <source>
        <dbReference type="ARBA" id="ARBA00008007"/>
    </source>
</evidence>
<organism evidence="2 3">
    <name type="scientific">Paenibacillus rhizovicinus</name>
    <dbReference type="NCBI Taxonomy" id="2704463"/>
    <lineage>
        <taxon>Bacteria</taxon>
        <taxon>Bacillati</taxon>
        <taxon>Bacillota</taxon>
        <taxon>Bacilli</taxon>
        <taxon>Bacillales</taxon>
        <taxon>Paenibacillaceae</taxon>
        <taxon>Paenibacillus</taxon>
    </lineage>
</organism>